<keyword evidence="10" id="KW-1185">Reference proteome</keyword>
<feature type="domain" description="Elongation factor EFG" evidence="7">
    <location>
        <begin position="590"/>
        <end position="680"/>
    </location>
</feature>
<evidence type="ECO:0000256" key="6">
    <source>
        <dbReference type="ARBA" id="ARBA00024731"/>
    </source>
</evidence>
<reference evidence="9" key="2">
    <citation type="submission" date="2020-09" db="EMBL/GenBank/DDBJ databases">
        <authorList>
            <person name="Sun Q."/>
            <person name="Zhou Y."/>
        </authorList>
    </citation>
    <scope>NUCLEOTIDE SEQUENCE</scope>
    <source>
        <strain evidence="9">CGMCC 1.12919</strain>
    </source>
</reference>
<dbReference type="Pfam" id="PF14492">
    <property type="entry name" value="EFG_III"/>
    <property type="match status" value="1"/>
</dbReference>
<keyword evidence="2" id="KW-0547">Nucleotide-binding</keyword>
<dbReference type="GO" id="GO:0003924">
    <property type="term" value="F:GTPase activity"/>
    <property type="evidence" value="ECO:0007669"/>
    <property type="project" value="InterPro"/>
</dbReference>
<dbReference type="AlphaFoldDB" id="A0A916XDB9"/>
<dbReference type="Pfam" id="PF03764">
    <property type="entry name" value="EFG_IV"/>
    <property type="match status" value="1"/>
</dbReference>
<dbReference type="SUPFAM" id="SSF54211">
    <property type="entry name" value="Ribosomal protein S5 domain 2-like"/>
    <property type="match status" value="1"/>
</dbReference>
<reference evidence="9" key="1">
    <citation type="journal article" date="2014" name="Int. J. Syst. Evol. Microbiol.">
        <title>Complete genome sequence of Corynebacterium casei LMG S-19264T (=DSM 44701T), isolated from a smear-ripened cheese.</title>
        <authorList>
            <consortium name="US DOE Joint Genome Institute (JGI-PGF)"/>
            <person name="Walter F."/>
            <person name="Albersmeier A."/>
            <person name="Kalinowski J."/>
            <person name="Ruckert C."/>
        </authorList>
    </citation>
    <scope>NUCLEOTIDE SEQUENCE</scope>
    <source>
        <strain evidence="9">CGMCC 1.12919</strain>
    </source>
</reference>
<evidence type="ECO:0000256" key="2">
    <source>
        <dbReference type="ARBA" id="ARBA00022741"/>
    </source>
</evidence>
<dbReference type="InterPro" id="IPR014721">
    <property type="entry name" value="Ribsml_uS5_D2-typ_fold_subgr"/>
</dbReference>
<dbReference type="GO" id="GO:0005525">
    <property type="term" value="F:GTP binding"/>
    <property type="evidence" value="ECO:0007669"/>
    <property type="project" value="UniProtKB-KW"/>
</dbReference>
<evidence type="ECO:0000313" key="9">
    <source>
        <dbReference type="EMBL" id="GGC63363.1"/>
    </source>
</evidence>
<dbReference type="SMART" id="SM00838">
    <property type="entry name" value="EFG_C"/>
    <property type="match status" value="1"/>
</dbReference>
<dbReference type="CDD" id="cd01434">
    <property type="entry name" value="EFG_mtEFG1_IV"/>
    <property type="match status" value="1"/>
</dbReference>
<dbReference type="SUPFAM" id="SSF50447">
    <property type="entry name" value="Translation proteins"/>
    <property type="match status" value="1"/>
</dbReference>
<evidence type="ECO:0000256" key="1">
    <source>
        <dbReference type="ARBA" id="ARBA00017872"/>
    </source>
</evidence>
<dbReference type="InterPro" id="IPR053905">
    <property type="entry name" value="EF-G-like_DII"/>
</dbReference>
<dbReference type="FunFam" id="3.30.70.240:FF:000001">
    <property type="entry name" value="Elongation factor G"/>
    <property type="match status" value="1"/>
</dbReference>
<dbReference type="Gene3D" id="2.40.30.10">
    <property type="entry name" value="Translation factors"/>
    <property type="match status" value="1"/>
</dbReference>
<dbReference type="Proteomes" id="UP000637002">
    <property type="component" value="Unassembled WGS sequence"/>
</dbReference>
<gene>
    <name evidence="9" type="ORF">GCM10010994_22460</name>
</gene>
<feature type="domain" description="Translation elongation factor EFG/EF2" evidence="8">
    <location>
        <begin position="470"/>
        <end position="588"/>
    </location>
</feature>
<dbReference type="SUPFAM" id="SSF52540">
    <property type="entry name" value="P-loop containing nucleoside triphosphate hydrolases"/>
    <property type="match status" value="1"/>
</dbReference>
<evidence type="ECO:0000259" key="8">
    <source>
        <dbReference type="SMART" id="SM00889"/>
    </source>
</evidence>
<dbReference type="InterPro" id="IPR035647">
    <property type="entry name" value="EFG_III/V"/>
</dbReference>
<dbReference type="RefSeq" id="WP_188609270.1">
    <property type="nucleotide sequence ID" value="NZ_BMGG01000004.1"/>
</dbReference>
<keyword evidence="4" id="KW-0648">Protein biosynthesis</keyword>
<dbReference type="InterPro" id="IPR027417">
    <property type="entry name" value="P-loop_NTPase"/>
</dbReference>
<dbReference type="InterPro" id="IPR020568">
    <property type="entry name" value="Ribosomal_Su5_D2-typ_SF"/>
</dbReference>
<organism evidence="9 10">
    <name type="scientific">Chelatococcus reniformis</name>
    <dbReference type="NCBI Taxonomy" id="1494448"/>
    <lineage>
        <taxon>Bacteria</taxon>
        <taxon>Pseudomonadati</taxon>
        <taxon>Pseudomonadota</taxon>
        <taxon>Alphaproteobacteria</taxon>
        <taxon>Hyphomicrobiales</taxon>
        <taxon>Chelatococcaceae</taxon>
        <taxon>Chelatococcus</taxon>
    </lineage>
</organism>
<evidence type="ECO:0000256" key="3">
    <source>
        <dbReference type="ARBA" id="ARBA00022768"/>
    </source>
</evidence>
<dbReference type="CDD" id="cd03713">
    <property type="entry name" value="EFG_mtEFG_C"/>
    <property type="match status" value="1"/>
</dbReference>
<evidence type="ECO:0000259" key="7">
    <source>
        <dbReference type="SMART" id="SM00838"/>
    </source>
</evidence>
<evidence type="ECO:0000313" key="10">
    <source>
        <dbReference type="Proteomes" id="UP000637002"/>
    </source>
</evidence>
<comment type="caution">
    <text evidence="9">The sequence shown here is derived from an EMBL/GenBank/DDBJ whole genome shotgun (WGS) entry which is preliminary data.</text>
</comment>
<dbReference type="Gene3D" id="3.40.50.300">
    <property type="entry name" value="P-loop containing nucleotide triphosphate hydrolases"/>
    <property type="match status" value="1"/>
</dbReference>
<dbReference type="InterPro" id="IPR005517">
    <property type="entry name" value="Transl_elong_EFG/EF2_IV"/>
</dbReference>
<dbReference type="Gene3D" id="3.30.70.870">
    <property type="entry name" value="Elongation Factor G (Translational Gtpase), domain 3"/>
    <property type="match status" value="1"/>
</dbReference>
<dbReference type="InterPro" id="IPR041095">
    <property type="entry name" value="EFG_II"/>
</dbReference>
<keyword evidence="3 9" id="KW-0251">Elongation factor</keyword>
<dbReference type="GO" id="GO:0003746">
    <property type="term" value="F:translation elongation factor activity"/>
    <property type="evidence" value="ECO:0007669"/>
    <property type="project" value="UniProtKB-KW"/>
</dbReference>
<keyword evidence="5" id="KW-0342">GTP-binding</keyword>
<dbReference type="InterPro" id="IPR009000">
    <property type="entry name" value="Transl_B-barrel_sf"/>
</dbReference>
<dbReference type="PANTHER" id="PTHR43261:SF7">
    <property type="entry name" value="ELONGATION FACTOR G-LIKE PROTEIN"/>
    <property type="match status" value="1"/>
</dbReference>
<dbReference type="InterPro" id="IPR047872">
    <property type="entry name" value="EFG_IV"/>
</dbReference>
<dbReference type="Pfam" id="PF22042">
    <property type="entry name" value="EF-G_D2"/>
    <property type="match status" value="1"/>
</dbReference>
<dbReference type="GO" id="GO:0032790">
    <property type="term" value="P:ribosome disassembly"/>
    <property type="evidence" value="ECO:0007669"/>
    <property type="project" value="TreeGrafter"/>
</dbReference>
<protein>
    <recommendedName>
        <fullName evidence="1">Elongation factor G</fullName>
    </recommendedName>
</protein>
<dbReference type="PANTHER" id="PTHR43261">
    <property type="entry name" value="TRANSLATION ELONGATION FACTOR G-RELATED"/>
    <property type="match status" value="1"/>
</dbReference>
<dbReference type="NCBIfam" id="NF009379">
    <property type="entry name" value="PRK12740.1-3"/>
    <property type="match status" value="1"/>
</dbReference>
<comment type="function">
    <text evidence="6">Catalyzes the GTP-dependent ribosomal translocation step during translation elongation. During this step, the ribosome changes from the pre-translocational (PRE) to the post-translocational (POST) state as the newly formed A-site-bound peptidyl-tRNA and P-site-bound deacylated tRNA move to the P and E sites, respectively. Catalyzes the coordinated movement of the two tRNA molecules, the mRNA and conformational changes in the ribosome.</text>
</comment>
<dbReference type="Gene3D" id="3.30.230.10">
    <property type="match status" value="1"/>
</dbReference>
<evidence type="ECO:0000256" key="4">
    <source>
        <dbReference type="ARBA" id="ARBA00022917"/>
    </source>
</evidence>
<dbReference type="SUPFAM" id="SSF54980">
    <property type="entry name" value="EF-G C-terminal domain-like"/>
    <property type="match status" value="2"/>
</dbReference>
<proteinExistence type="predicted"/>
<evidence type="ECO:0000256" key="5">
    <source>
        <dbReference type="ARBA" id="ARBA00023134"/>
    </source>
</evidence>
<accession>A0A916XDB9</accession>
<dbReference type="SMART" id="SM00889">
    <property type="entry name" value="EFG_IV"/>
    <property type="match status" value="1"/>
</dbReference>
<sequence length="688" mass="73310">MQEIQTRDQDATGGRGRRGPRCVAIVGPFQSGKTTLLEAMLARAGAVSRQGSVGAGNSVGDASAEARAHRMTTEVNIGGAEFLGDAYTFVDCPGSVEFLSEMQPVLPVVDAAVVVWDGDDKKIPALQLVLHELEAQAVPRLLFLNKLDTLTRSIEEAIAALQPASAVPLLLRHMPLHRDGSPVGFIDLALERAFLYQDHAPSRSAEIPAEAAEEERAVRYAMLERLSEHDDRLMEELVEEIEPERERVFADLTHEMRDGLAVPVLIGSALNGHGVGRLMKALRHEVPDVAETARRLGLAAQGQPVAQVLKTLHTGQAGKLSVARVLDGVVQDGMSMMASSGQTARVSGLVRLMGMATQKVAEAIAGDVVGLGRLDAVATGDTLSLGKLPPTLVDLPSPRPVMALAIRARDRKDDVKLGTAVRKLADEDRSLALASDGGLILRGQGELHLRVAAERLASRFGIEVSAQPPQVGYRETIRKAVAAVRGRHKKQSGGHGQFGDVVVDIAPLPRGEGFVFEERIVGGAIPRQYISSVETGSQAALRKGPLGFPVVDVRVTLTDGSFHTVDSSDMAFQQAARIAMIDALPRCAPVLLEPVLAISIAAPTEATAKVNAIVSSRRGQILGFDARDGWPGWDVVEAQIPEAEMADLIIELRSVTAGVGTFEASFHHLAEFVGRDADQVVAARQAAV</sequence>
<dbReference type="InterPro" id="IPR000795">
    <property type="entry name" value="T_Tr_GTP-bd_dom"/>
</dbReference>
<dbReference type="GO" id="GO:0097216">
    <property type="term" value="F:guanosine tetraphosphate binding"/>
    <property type="evidence" value="ECO:0007669"/>
    <property type="project" value="UniProtKB-ARBA"/>
</dbReference>
<dbReference type="Gene3D" id="3.30.70.240">
    <property type="match status" value="1"/>
</dbReference>
<name>A0A916XDB9_9HYPH</name>
<dbReference type="EMBL" id="BMGG01000004">
    <property type="protein sequence ID" value="GGC63363.1"/>
    <property type="molecule type" value="Genomic_DNA"/>
</dbReference>
<dbReference type="Pfam" id="PF00009">
    <property type="entry name" value="GTP_EFTU"/>
    <property type="match status" value="1"/>
</dbReference>
<dbReference type="InterPro" id="IPR035649">
    <property type="entry name" value="EFG_V"/>
</dbReference>
<dbReference type="InterPro" id="IPR000640">
    <property type="entry name" value="EFG_V-like"/>
</dbReference>
<dbReference type="Pfam" id="PF00679">
    <property type="entry name" value="EFG_C"/>
    <property type="match status" value="1"/>
</dbReference>